<feature type="compositionally biased region" description="Low complexity" evidence="1">
    <location>
        <begin position="64"/>
        <end position="79"/>
    </location>
</feature>
<dbReference type="Proteomes" id="UP000823388">
    <property type="component" value="Chromosome 9K"/>
</dbReference>
<protein>
    <submittedName>
        <fullName evidence="2">Uncharacterized protein</fullName>
    </submittedName>
</protein>
<evidence type="ECO:0000256" key="1">
    <source>
        <dbReference type="SAM" id="MobiDB-lite"/>
    </source>
</evidence>
<dbReference type="EMBL" id="CM029053">
    <property type="protein sequence ID" value="KAG2553956.1"/>
    <property type="molecule type" value="Genomic_DNA"/>
</dbReference>
<proteinExistence type="predicted"/>
<dbReference type="AlphaFoldDB" id="A0A8T0P3S3"/>
<name>A0A8T0P3S3_PANVG</name>
<comment type="caution">
    <text evidence="2">The sequence shown here is derived from an EMBL/GenBank/DDBJ whole genome shotgun (WGS) entry which is preliminary data.</text>
</comment>
<accession>A0A8T0P3S3</accession>
<feature type="compositionally biased region" description="Basic residues" evidence="1">
    <location>
        <begin position="130"/>
        <end position="143"/>
    </location>
</feature>
<reference evidence="2" key="1">
    <citation type="submission" date="2020-05" db="EMBL/GenBank/DDBJ databases">
        <title>WGS assembly of Panicum virgatum.</title>
        <authorList>
            <person name="Lovell J.T."/>
            <person name="Jenkins J."/>
            <person name="Shu S."/>
            <person name="Juenger T.E."/>
            <person name="Schmutz J."/>
        </authorList>
    </citation>
    <scope>NUCLEOTIDE SEQUENCE</scope>
    <source>
        <strain evidence="2">AP13</strain>
    </source>
</reference>
<organism evidence="2 3">
    <name type="scientific">Panicum virgatum</name>
    <name type="common">Blackwell switchgrass</name>
    <dbReference type="NCBI Taxonomy" id="38727"/>
    <lineage>
        <taxon>Eukaryota</taxon>
        <taxon>Viridiplantae</taxon>
        <taxon>Streptophyta</taxon>
        <taxon>Embryophyta</taxon>
        <taxon>Tracheophyta</taxon>
        <taxon>Spermatophyta</taxon>
        <taxon>Magnoliopsida</taxon>
        <taxon>Liliopsida</taxon>
        <taxon>Poales</taxon>
        <taxon>Poaceae</taxon>
        <taxon>PACMAD clade</taxon>
        <taxon>Panicoideae</taxon>
        <taxon>Panicodae</taxon>
        <taxon>Paniceae</taxon>
        <taxon>Panicinae</taxon>
        <taxon>Panicum</taxon>
        <taxon>Panicum sect. Hiantes</taxon>
    </lineage>
</organism>
<evidence type="ECO:0000313" key="2">
    <source>
        <dbReference type="EMBL" id="KAG2553956.1"/>
    </source>
</evidence>
<feature type="compositionally biased region" description="Low complexity" evidence="1">
    <location>
        <begin position="120"/>
        <end position="129"/>
    </location>
</feature>
<evidence type="ECO:0000313" key="3">
    <source>
        <dbReference type="Proteomes" id="UP000823388"/>
    </source>
</evidence>
<gene>
    <name evidence="2" type="ORF">PVAP13_9KG631601</name>
</gene>
<feature type="region of interest" description="Disordered" evidence="1">
    <location>
        <begin position="60"/>
        <end position="154"/>
    </location>
</feature>
<sequence>MVTGKLGSATYSPYTCSAPTGYCARADRVSSCCRARARGLGCSLGPGRPAHLNARGGRWWLGKSASPRSTGPSSNSPSSVLRNDWPRRRGRPPGVATVGAESSRRPWHPRRGCKADAPARRAQCSQRSSRTSRHSAKRPRRTVPGRLFYGDPAGDLIRNCSR</sequence>
<keyword evidence="3" id="KW-1185">Reference proteome</keyword>